<gene>
    <name evidence="2" type="ORF">C0Q70_21014</name>
</gene>
<feature type="region of interest" description="Disordered" evidence="1">
    <location>
        <begin position="152"/>
        <end position="171"/>
    </location>
</feature>
<organism evidence="2 3">
    <name type="scientific">Pomacea canaliculata</name>
    <name type="common">Golden apple snail</name>
    <dbReference type="NCBI Taxonomy" id="400727"/>
    <lineage>
        <taxon>Eukaryota</taxon>
        <taxon>Metazoa</taxon>
        <taxon>Spiralia</taxon>
        <taxon>Lophotrochozoa</taxon>
        <taxon>Mollusca</taxon>
        <taxon>Gastropoda</taxon>
        <taxon>Caenogastropoda</taxon>
        <taxon>Architaenioglossa</taxon>
        <taxon>Ampullarioidea</taxon>
        <taxon>Ampullariidae</taxon>
        <taxon>Pomacea</taxon>
    </lineage>
</organism>
<feature type="region of interest" description="Disordered" evidence="1">
    <location>
        <begin position="76"/>
        <end position="109"/>
    </location>
</feature>
<sequence>MAVAGPTVYSSQHLHATPDIEDTRTQDAQPPSLWDHFSPGITSHYHQRGLGSVMSLDTYRLSRGSEALAGDVDRAMDTPTVSPYPGFDRSGQYLTPRKAPRVKPEAEEYASRNLGTTNIFSSEHYEPIVTPSPSPRCPSYEARDNYQRSRGQVAGLLGGSGPAVPLESAPAPRVRPEAQSIAENHLGRGMSEILASSSQASEYAQPVPRVKVEAADQAELARGQRMGKLLHNPDGLPATARCQPRVKPEAAEIAHLGAGPQMNKIMNKYGETPRSSRPVPRVKQEAAEMASMDRGGRMQNLLNSYGKLPESARPVPRVRDGLEYASLDQGGRMSRLMHEGDTLPGDLKPPPRAPSSSGRRNVRKGKQGTVSQVFAETAKWQIVTKPGIRSTKGALG</sequence>
<evidence type="ECO:0000313" key="2">
    <source>
        <dbReference type="EMBL" id="PVD18465.1"/>
    </source>
</evidence>
<feature type="compositionally biased region" description="Basic and acidic residues" evidence="1">
    <location>
        <begin position="16"/>
        <end position="25"/>
    </location>
</feature>
<dbReference type="Proteomes" id="UP000245119">
    <property type="component" value="Linkage Group LG14"/>
</dbReference>
<proteinExistence type="predicted"/>
<evidence type="ECO:0000313" key="3">
    <source>
        <dbReference type="Proteomes" id="UP000245119"/>
    </source>
</evidence>
<dbReference type="OrthoDB" id="6107003at2759"/>
<dbReference type="AlphaFoldDB" id="A0A2T7NBC6"/>
<feature type="region of interest" description="Disordered" evidence="1">
    <location>
        <begin position="328"/>
        <end position="370"/>
    </location>
</feature>
<reference evidence="2 3" key="1">
    <citation type="submission" date="2018-04" db="EMBL/GenBank/DDBJ databases">
        <title>The genome of golden apple snail Pomacea canaliculata provides insight into stress tolerance and invasive adaptation.</title>
        <authorList>
            <person name="Liu C."/>
            <person name="Liu B."/>
            <person name="Ren Y."/>
            <person name="Zhang Y."/>
            <person name="Wang H."/>
            <person name="Li S."/>
            <person name="Jiang F."/>
            <person name="Yin L."/>
            <person name="Zhang G."/>
            <person name="Qian W."/>
            <person name="Fan W."/>
        </authorList>
    </citation>
    <scope>NUCLEOTIDE SEQUENCE [LARGE SCALE GENOMIC DNA]</scope>
    <source>
        <strain evidence="2">SZHN2017</strain>
        <tissue evidence="2">Muscle</tissue>
    </source>
</reference>
<name>A0A2T7NBC6_POMCA</name>
<evidence type="ECO:0000256" key="1">
    <source>
        <dbReference type="SAM" id="MobiDB-lite"/>
    </source>
</evidence>
<accession>A0A2T7NBC6</accession>
<keyword evidence="3" id="KW-1185">Reference proteome</keyword>
<comment type="caution">
    <text evidence="2">The sequence shown here is derived from an EMBL/GenBank/DDBJ whole genome shotgun (WGS) entry which is preliminary data.</text>
</comment>
<dbReference type="EMBL" id="PZQS01000014">
    <property type="protein sequence ID" value="PVD18465.1"/>
    <property type="molecule type" value="Genomic_DNA"/>
</dbReference>
<protein>
    <submittedName>
        <fullName evidence="2">Uncharacterized protein</fullName>
    </submittedName>
</protein>
<feature type="region of interest" description="Disordered" evidence="1">
    <location>
        <begin position="1"/>
        <end position="32"/>
    </location>
</feature>